<evidence type="ECO:0000313" key="1">
    <source>
        <dbReference type="EMBL" id="AKJ73122.1"/>
    </source>
</evidence>
<keyword evidence="2" id="KW-1185">Reference proteome</keyword>
<dbReference type="Proteomes" id="UP000202948">
    <property type="component" value="Segment"/>
</dbReference>
<proteinExistence type="predicted"/>
<accession>A0A159B7U4</accession>
<reference evidence="1 2" key="1">
    <citation type="submission" date="2015-04" db="EMBL/GenBank/DDBJ databases">
        <title>Complete Genome Sequence of K. oxytoca Bacteriophage PKO111.</title>
        <authorList>
            <person name="Lee J.-H."/>
            <person name="Park E.-A."/>
            <person name="Lee D.-H."/>
        </authorList>
    </citation>
    <scope>NUCLEOTIDE SEQUENCE [LARGE SCALE GENOMIC DNA]</scope>
</reference>
<name>A0A159B7U4_9CAUD</name>
<evidence type="ECO:0000313" key="2">
    <source>
        <dbReference type="Proteomes" id="UP000202948"/>
    </source>
</evidence>
<dbReference type="RefSeq" id="YP_009289477.1">
    <property type="nucleotide sequence ID" value="NC_031095.1"/>
</dbReference>
<gene>
    <name evidence="1" type="ORF">PKO111_076</name>
</gene>
<organism evidence="1 2">
    <name type="scientific">Klebsiella phage PKO111</name>
    <dbReference type="NCBI Taxonomy" id="1654928"/>
    <lineage>
        <taxon>Viruses</taxon>
        <taxon>Duplodnaviria</taxon>
        <taxon>Heunggongvirae</taxon>
        <taxon>Uroviricota</taxon>
        <taxon>Caudoviricetes</taxon>
        <taxon>Pantevenvirales</taxon>
        <taxon>Straboviridae</taxon>
        <taxon>Tevenvirinae</taxon>
        <taxon>Jiaodavirus</taxon>
        <taxon>Jiaodavirus pko111</taxon>
    </lineage>
</organism>
<sequence>MSYDIGDLKAPRTVTISAEELERLQAIEELLWEIECALPSGLESWIDDEDLQKLRG</sequence>
<dbReference type="GeneID" id="29080588"/>
<dbReference type="KEGG" id="vg:29080588"/>
<dbReference type="EMBL" id="KR269720">
    <property type="protein sequence ID" value="AKJ73122.1"/>
    <property type="molecule type" value="Genomic_DNA"/>
</dbReference>
<protein>
    <submittedName>
        <fullName evidence="1">Uncharacterized protein</fullName>
    </submittedName>
</protein>